<dbReference type="KEGG" id="fbe:FF125_19050"/>
<dbReference type="RefSeq" id="WP_138951460.1">
    <property type="nucleotide sequence ID" value="NZ_CP040749.1"/>
</dbReference>
<organism evidence="1 2">
    <name type="scientific">Aureibaculum algae</name>
    <dbReference type="NCBI Taxonomy" id="2584122"/>
    <lineage>
        <taxon>Bacteria</taxon>
        <taxon>Pseudomonadati</taxon>
        <taxon>Bacteroidota</taxon>
        <taxon>Flavobacteriia</taxon>
        <taxon>Flavobacteriales</taxon>
        <taxon>Flavobacteriaceae</taxon>
        <taxon>Aureibaculum</taxon>
    </lineage>
</organism>
<name>A0A5B7TVU1_9FLAO</name>
<protein>
    <submittedName>
        <fullName evidence="1">Uncharacterized protein</fullName>
    </submittedName>
</protein>
<evidence type="ECO:0000313" key="2">
    <source>
        <dbReference type="Proteomes" id="UP000306229"/>
    </source>
</evidence>
<accession>A0A5B7TVU1</accession>
<keyword evidence="2" id="KW-1185">Reference proteome</keyword>
<reference evidence="1 2" key="1">
    <citation type="submission" date="2019-05" db="EMBL/GenBank/DDBJ databases">
        <title>Algicella ahnfeltiae gen. nov., sp. nov., a novel marine bacterium of the family Flavobacteriaceae isolated from a red alga.</title>
        <authorList>
            <person name="Nedashkovskaya O.I."/>
            <person name="Kukhlevskiy A.D."/>
            <person name="Kim S.-G."/>
            <person name="Zhukova N.V."/>
            <person name="Mikhailov V.V."/>
        </authorList>
    </citation>
    <scope>NUCLEOTIDE SEQUENCE [LARGE SCALE GENOMIC DNA]</scope>
    <source>
        <strain evidence="1 2">10Alg115</strain>
    </source>
</reference>
<sequence>MKKIILIITLISIFTTSYSQDNHEVSKLKPPTNTSVELKAFKNQQRYKLIIDSQKCEVNVYINGIEIKPTYGTKNYDLNNYITDKVSSIKIIANPGYISYPENGIISKRKVQRFREYSNLSAMIIEEHATYSIKALENTLLEGNEPVVFQFKFDSKLPYYPEAWKNGVDLRKDEKLSIKIIALYEKLGKAVLENDENAINDLLYKREYEIQQLDFDTKIETTRKLWKEIITLNEPAKNYSVSEGFNMTYYADGKLVYIHPKNNSDMLIFNGKTIDTQMSYMLYQPEGSDELKIIR</sequence>
<evidence type="ECO:0000313" key="1">
    <source>
        <dbReference type="EMBL" id="QCX40440.1"/>
    </source>
</evidence>
<dbReference type="Proteomes" id="UP000306229">
    <property type="component" value="Chromosome"/>
</dbReference>
<proteinExistence type="predicted"/>
<gene>
    <name evidence="1" type="ORF">FF125_19050</name>
</gene>
<dbReference type="AlphaFoldDB" id="A0A5B7TVU1"/>
<dbReference type="OrthoDB" id="1149023at2"/>
<dbReference type="EMBL" id="CP040749">
    <property type="protein sequence ID" value="QCX40440.1"/>
    <property type="molecule type" value="Genomic_DNA"/>
</dbReference>